<dbReference type="AlphaFoldDB" id="X0W9E7"/>
<organism evidence="1">
    <name type="scientific">marine sediment metagenome</name>
    <dbReference type="NCBI Taxonomy" id="412755"/>
    <lineage>
        <taxon>unclassified sequences</taxon>
        <taxon>metagenomes</taxon>
        <taxon>ecological metagenomes</taxon>
    </lineage>
</organism>
<sequence length="50" mass="5169">MKKIAKFLSLTAAVMALGAFFTSCESLWNGTGDGSTGTLSVLLTDAPFPT</sequence>
<proteinExistence type="predicted"/>
<dbReference type="PROSITE" id="PS51257">
    <property type="entry name" value="PROKAR_LIPOPROTEIN"/>
    <property type="match status" value="1"/>
</dbReference>
<evidence type="ECO:0000313" key="1">
    <source>
        <dbReference type="EMBL" id="GAG27260.1"/>
    </source>
</evidence>
<protein>
    <submittedName>
        <fullName evidence="1">Uncharacterized protein</fullName>
    </submittedName>
</protein>
<gene>
    <name evidence="1" type="ORF">S01H1_52035</name>
</gene>
<dbReference type="EMBL" id="BARS01033614">
    <property type="protein sequence ID" value="GAG27260.1"/>
    <property type="molecule type" value="Genomic_DNA"/>
</dbReference>
<reference evidence="1" key="1">
    <citation type="journal article" date="2014" name="Front. Microbiol.">
        <title>High frequency of phylogenetically diverse reductive dehalogenase-homologous genes in deep subseafloor sedimentary metagenomes.</title>
        <authorList>
            <person name="Kawai M."/>
            <person name="Futagami T."/>
            <person name="Toyoda A."/>
            <person name="Takaki Y."/>
            <person name="Nishi S."/>
            <person name="Hori S."/>
            <person name="Arai W."/>
            <person name="Tsubouchi T."/>
            <person name="Morono Y."/>
            <person name="Uchiyama I."/>
            <person name="Ito T."/>
            <person name="Fujiyama A."/>
            <person name="Inagaki F."/>
            <person name="Takami H."/>
        </authorList>
    </citation>
    <scope>NUCLEOTIDE SEQUENCE</scope>
    <source>
        <strain evidence="1">Expedition CK06-06</strain>
    </source>
</reference>
<accession>X0W9E7</accession>
<feature type="non-terminal residue" evidence="1">
    <location>
        <position position="50"/>
    </location>
</feature>
<name>X0W9E7_9ZZZZ</name>
<comment type="caution">
    <text evidence="1">The sequence shown here is derived from an EMBL/GenBank/DDBJ whole genome shotgun (WGS) entry which is preliminary data.</text>
</comment>